<evidence type="ECO:0000256" key="1">
    <source>
        <dbReference type="ARBA" id="ARBA00022676"/>
    </source>
</evidence>
<gene>
    <name evidence="3" type="ORF">A3K89_05265</name>
</gene>
<dbReference type="InterPro" id="IPR004629">
    <property type="entry name" value="WecG_TagA_CpsF"/>
</dbReference>
<organism evidence="3 4">
    <name type="scientific">Rhodococcoides kyotonense</name>
    <dbReference type="NCBI Taxonomy" id="398843"/>
    <lineage>
        <taxon>Bacteria</taxon>
        <taxon>Bacillati</taxon>
        <taxon>Actinomycetota</taxon>
        <taxon>Actinomycetes</taxon>
        <taxon>Mycobacteriales</taxon>
        <taxon>Nocardiaceae</taxon>
        <taxon>Rhodococcoides</taxon>
    </lineage>
</organism>
<name>A0A177YGY9_9NOCA</name>
<keyword evidence="4" id="KW-1185">Reference proteome</keyword>
<dbReference type="Proteomes" id="UP000077519">
    <property type="component" value="Unassembled WGS sequence"/>
</dbReference>
<evidence type="ECO:0000313" key="4">
    <source>
        <dbReference type="Proteomes" id="UP000077519"/>
    </source>
</evidence>
<dbReference type="PANTHER" id="PTHR34136">
    <property type="match status" value="1"/>
</dbReference>
<dbReference type="AlphaFoldDB" id="A0A177YGY9"/>
<dbReference type="Pfam" id="PF03808">
    <property type="entry name" value="Glyco_tran_WecG"/>
    <property type="match status" value="1"/>
</dbReference>
<comment type="caution">
    <text evidence="3">The sequence shown here is derived from an EMBL/GenBank/DDBJ whole genome shotgun (WGS) entry which is preliminary data.</text>
</comment>
<accession>A0A177YGY9</accession>
<protein>
    <recommendedName>
        <fullName evidence="5">N-acetylglucosaminyldiphosphoundecaprenol N-acetyl-beta-D-mannosaminyltransferase</fullName>
    </recommendedName>
</protein>
<dbReference type="PANTHER" id="PTHR34136:SF1">
    <property type="entry name" value="UDP-N-ACETYL-D-MANNOSAMINURONIC ACID TRANSFERASE"/>
    <property type="match status" value="1"/>
</dbReference>
<dbReference type="NCBIfam" id="TIGR00696">
    <property type="entry name" value="wecG_tagA_cpsF"/>
    <property type="match status" value="1"/>
</dbReference>
<dbReference type="CDD" id="cd06533">
    <property type="entry name" value="Glyco_transf_WecG_TagA"/>
    <property type="match status" value="1"/>
</dbReference>
<dbReference type="EMBL" id="LVHI01000012">
    <property type="protein sequence ID" value="OAK54745.1"/>
    <property type="molecule type" value="Genomic_DNA"/>
</dbReference>
<sequence>MSIDRYDDDRNGSTVRLVAGGTPVELCTFDEVVEAVTRRLADPGHIPLALGSVNLDHIHHFRPMPHSVDHIDTERDDLAWAFLADGAPIVNQAEKLTGRSWSRVTGSDLLPAIVDMASAEGRTVGILGGTSRMHERLRFVLRRSHPDLNVAGFWSPSAGELADPAQSSRIAAQISAAGVDILVVGLGKPRQEQWIDTYGLATGARLLLAFGAAADFLAGESQRAPRFFQENGLEWFYRLVTEPRRLSRRYLLEGPRALMQLRHAHIEVVDDSPLFRRADVATPTERSALGGMP</sequence>
<evidence type="ECO:0008006" key="5">
    <source>
        <dbReference type="Google" id="ProtNLM"/>
    </source>
</evidence>
<evidence type="ECO:0000256" key="2">
    <source>
        <dbReference type="ARBA" id="ARBA00022679"/>
    </source>
</evidence>
<reference evidence="3 4" key="1">
    <citation type="submission" date="2016-03" db="EMBL/GenBank/DDBJ databases">
        <title>Genome sequence of Rhodococcus kyotonensis KB10.</title>
        <authorList>
            <person name="Jeong H."/>
            <person name="Hong C.E."/>
            <person name="Jo S.H."/>
            <person name="Park J.M."/>
        </authorList>
    </citation>
    <scope>NUCLEOTIDE SEQUENCE [LARGE SCALE GENOMIC DNA]</scope>
    <source>
        <strain evidence="3 4">KB10</strain>
    </source>
</reference>
<proteinExistence type="predicted"/>
<evidence type="ECO:0000313" key="3">
    <source>
        <dbReference type="EMBL" id="OAK54745.1"/>
    </source>
</evidence>
<dbReference type="RefSeq" id="WP_068425499.1">
    <property type="nucleotide sequence ID" value="NZ_LVHI01000012.1"/>
</dbReference>
<keyword evidence="2" id="KW-0808">Transferase</keyword>
<dbReference type="GO" id="GO:0016758">
    <property type="term" value="F:hexosyltransferase activity"/>
    <property type="evidence" value="ECO:0007669"/>
    <property type="project" value="TreeGrafter"/>
</dbReference>
<keyword evidence="1" id="KW-0328">Glycosyltransferase</keyword>